<feature type="domain" description="Sulfatase N-terminal" evidence="7">
    <location>
        <begin position="12"/>
        <end position="163"/>
    </location>
</feature>
<proteinExistence type="inferred from homology"/>
<dbReference type="InterPro" id="IPR000917">
    <property type="entry name" value="Sulfatase_N"/>
</dbReference>
<dbReference type="EMBL" id="SEYY01006943">
    <property type="protein sequence ID" value="KAB7502707.1"/>
    <property type="molecule type" value="Genomic_DNA"/>
</dbReference>
<comment type="cofactor">
    <cofactor evidence="1">
        <name>Ca(2+)</name>
        <dbReference type="ChEBI" id="CHEBI:29108"/>
    </cofactor>
</comment>
<dbReference type="InterPro" id="IPR024607">
    <property type="entry name" value="Sulfatase_CS"/>
</dbReference>
<dbReference type="Proteomes" id="UP000326759">
    <property type="component" value="Unassembled WGS sequence"/>
</dbReference>
<evidence type="ECO:0000256" key="1">
    <source>
        <dbReference type="ARBA" id="ARBA00001913"/>
    </source>
</evidence>
<evidence type="ECO:0000256" key="3">
    <source>
        <dbReference type="ARBA" id="ARBA00022723"/>
    </source>
</evidence>
<keyword evidence="3" id="KW-0479">Metal-binding</keyword>
<evidence type="ECO:0000313" key="9">
    <source>
        <dbReference type="Proteomes" id="UP000326759"/>
    </source>
</evidence>
<dbReference type="Pfam" id="PF00884">
    <property type="entry name" value="Sulfatase"/>
    <property type="match status" value="1"/>
</dbReference>
<reference evidence="8 9" key="1">
    <citation type="journal article" date="2019" name="PLoS Biol.">
        <title>Sex chromosomes control vertical transmission of feminizing Wolbachia symbionts in an isopod.</title>
        <authorList>
            <person name="Becking T."/>
            <person name="Chebbi M.A."/>
            <person name="Giraud I."/>
            <person name="Moumen B."/>
            <person name="Laverre T."/>
            <person name="Caubet Y."/>
            <person name="Peccoud J."/>
            <person name="Gilbert C."/>
            <person name="Cordaux R."/>
        </authorList>
    </citation>
    <scope>NUCLEOTIDE SEQUENCE [LARGE SCALE GENOMIC DNA]</scope>
    <source>
        <strain evidence="8">ANa2</strain>
        <tissue evidence="8">Whole body excluding digestive tract and cuticle</tissue>
    </source>
</reference>
<keyword evidence="4" id="KW-0378">Hydrolase</keyword>
<dbReference type="PROSITE" id="PS00149">
    <property type="entry name" value="SULFATASE_2"/>
    <property type="match status" value="1"/>
</dbReference>
<keyword evidence="6" id="KW-0325">Glycoprotein</keyword>
<evidence type="ECO:0000256" key="5">
    <source>
        <dbReference type="ARBA" id="ARBA00022837"/>
    </source>
</evidence>
<sequence length="174" mass="19991">MFSLFVPHQEGAFLSGMYPIHTGLQHLVIRGTDPYGLPLNFTLFPQVLKGLGYTTRLVGKWHAGNFRKEYTPTFRGFDSHYGYWTSVIDYFNYTDAFEPDGLSGHDFRRDLKVEYPEIGSYATDLFTNESVKIICEHNHSKPLFLFLSHLAPHVGNPGARLQAPKEDIQRIFLY</sequence>
<dbReference type="PANTHER" id="PTHR10342:SF264">
    <property type="entry name" value="MIP05773P-RELATED"/>
    <property type="match status" value="1"/>
</dbReference>
<dbReference type="PANTHER" id="PTHR10342">
    <property type="entry name" value="ARYLSULFATASE"/>
    <property type="match status" value="1"/>
</dbReference>
<protein>
    <submittedName>
        <fullName evidence="8">Arylsulfatase J</fullName>
    </submittedName>
</protein>
<keyword evidence="9" id="KW-1185">Reference proteome</keyword>
<accession>A0A5N5T8V0</accession>
<evidence type="ECO:0000313" key="8">
    <source>
        <dbReference type="EMBL" id="KAB7502707.1"/>
    </source>
</evidence>
<dbReference type="SUPFAM" id="SSF53649">
    <property type="entry name" value="Alkaline phosphatase-like"/>
    <property type="match status" value="1"/>
</dbReference>
<evidence type="ECO:0000256" key="4">
    <source>
        <dbReference type="ARBA" id="ARBA00022801"/>
    </source>
</evidence>
<dbReference type="InterPro" id="IPR047115">
    <property type="entry name" value="ARSB"/>
</dbReference>
<organism evidence="8 9">
    <name type="scientific">Armadillidium nasatum</name>
    <dbReference type="NCBI Taxonomy" id="96803"/>
    <lineage>
        <taxon>Eukaryota</taxon>
        <taxon>Metazoa</taxon>
        <taxon>Ecdysozoa</taxon>
        <taxon>Arthropoda</taxon>
        <taxon>Crustacea</taxon>
        <taxon>Multicrustacea</taxon>
        <taxon>Malacostraca</taxon>
        <taxon>Eumalacostraca</taxon>
        <taxon>Peracarida</taxon>
        <taxon>Isopoda</taxon>
        <taxon>Oniscidea</taxon>
        <taxon>Crinocheta</taxon>
        <taxon>Armadillidiidae</taxon>
        <taxon>Armadillidium</taxon>
    </lineage>
</organism>
<dbReference type="GO" id="GO:0008484">
    <property type="term" value="F:sulfuric ester hydrolase activity"/>
    <property type="evidence" value="ECO:0007669"/>
    <property type="project" value="InterPro"/>
</dbReference>
<keyword evidence="5" id="KW-0106">Calcium</keyword>
<dbReference type="GO" id="GO:0046872">
    <property type="term" value="F:metal ion binding"/>
    <property type="evidence" value="ECO:0007669"/>
    <property type="project" value="UniProtKB-KW"/>
</dbReference>
<gene>
    <name evidence="8" type="primary">ARSJ_1</name>
    <name evidence="8" type="ORF">Anas_12397</name>
</gene>
<dbReference type="Gene3D" id="3.40.720.10">
    <property type="entry name" value="Alkaline Phosphatase, subunit A"/>
    <property type="match status" value="1"/>
</dbReference>
<dbReference type="InterPro" id="IPR017850">
    <property type="entry name" value="Alkaline_phosphatase_core_sf"/>
</dbReference>
<name>A0A5N5T8V0_9CRUS</name>
<comment type="similarity">
    <text evidence="2">Belongs to the sulfatase family.</text>
</comment>
<evidence type="ECO:0000259" key="7">
    <source>
        <dbReference type="Pfam" id="PF00884"/>
    </source>
</evidence>
<evidence type="ECO:0000256" key="6">
    <source>
        <dbReference type="ARBA" id="ARBA00023180"/>
    </source>
</evidence>
<dbReference type="OrthoDB" id="103349at2759"/>
<evidence type="ECO:0000256" key="2">
    <source>
        <dbReference type="ARBA" id="ARBA00008779"/>
    </source>
</evidence>
<comment type="caution">
    <text evidence="8">The sequence shown here is derived from an EMBL/GenBank/DDBJ whole genome shotgun (WGS) entry which is preliminary data.</text>
</comment>
<dbReference type="AlphaFoldDB" id="A0A5N5T8V0"/>